<organism evidence="1 2">
    <name type="scientific">Streptomyces sp. 900105245</name>
    <dbReference type="NCBI Taxonomy" id="3154379"/>
    <lineage>
        <taxon>Bacteria</taxon>
        <taxon>Bacillati</taxon>
        <taxon>Actinomycetota</taxon>
        <taxon>Actinomycetes</taxon>
        <taxon>Kitasatosporales</taxon>
        <taxon>Streptomycetaceae</taxon>
        <taxon>Streptomyces</taxon>
    </lineage>
</organism>
<keyword evidence="2" id="KW-1185">Reference proteome</keyword>
<comment type="caution">
    <text evidence="1">The sequence shown here is derived from an EMBL/GenBank/DDBJ whole genome shotgun (WGS) entry which is preliminary data.</text>
</comment>
<sequence length="419" mass="45573">MLTTVRKATARIPRRLRLPLAGAVALAVAASGLTLAWPDEGGHLTANRAQLRRACGGLLPYGELAGRVPDAVRGKLDQYGTLLQPGEESRSLLNCTLDWQGHGGVHVEAATLVNHLPYELKTEDLLAPGHEAPGVTGRDSDDEGRLWVVAECPAGLTGRARPSTQMYVSVGMDKASVRTRFRIAVEVAAGIAEREHCGSAAALRPPTRVIDTYEEHDADGGPVDSGDYGSVRVEEPGRGIGKCRWMTARSRAGSAPLRGTWTATGDLQRSRLLSVCRAERWNDDRSAYTDPQPAPLEPVTADATSWAGDLGRSAYRDYERDGEYPGFDDRPDTLTDTDATLALWARSECAAGPTYHRVSMRPNLDEAMDGASRLSRTQRTQMSTHVRQLMKAYLSAPEGWPKAQHCHDTEVLGEVEQWT</sequence>
<proteinExistence type="predicted"/>
<protein>
    <submittedName>
        <fullName evidence="1">Uncharacterized protein</fullName>
    </submittedName>
</protein>
<gene>
    <name evidence="1" type="ORF">ABT272_30270</name>
</gene>
<reference evidence="1 2" key="1">
    <citation type="submission" date="2024-06" db="EMBL/GenBank/DDBJ databases">
        <title>The Natural Products Discovery Center: Release of the First 8490 Sequenced Strains for Exploring Actinobacteria Biosynthetic Diversity.</title>
        <authorList>
            <person name="Kalkreuter E."/>
            <person name="Kautsar S.A."/>
            <person name="Yang D."/>
            <person name="Bader C.D."/>
            <person name="Teijaro C.N."/>
            <person name="Fluegel L."/>
            <person name="Davis C.M."/>
            <person name="Simpson J.R."/>
            <person name="Lauterbach L."/>
            <person name="Steele A.D."/>
            <person name="Gui C."/>
            <person name="Meng S."/>
            <person name="Li G."/>
            <person name="Viehrig K."/>
            <person name="Ye F."/>
            <person name="Su P."/>
            <person name="Kiefer A.F."/>
            <person name="Nichols A."/>
            <person name="Cepeda A.J."/>
            <person name="Yan W."/>
            <person name="Fan B."/>
            <person name="Jiang Y."/>
            <person name="Adhikari A."/>
            <person name="Zheng C.-J."/>
            <person name="Schuster L."/>
            <person name="Cowan T.M."/>
            <person name="Smanski M.J."/>
            <person name="Chevrette M.G."/>
            <person name="De Carvalho L.P.S."/>
            <person name="Shen B."/>
        </authorList>
    </citation>
    <scope>NUCLEOTIDE SEQUENCE [LARGE SCALE GENOMIC DNA]</scope>
    <source>
        <strain evidence="1 2">NPDC001166</strain>
    </source>
</reference>
<evidence type="ECO:0000313" key="1">
    <source>
        <dbReference type="EMBL" id="MER6431975.1"/>
    </source>
</evidence>
<name>A0ABV1UEB5_9ACTN</name>
<evidence type="ECO:0000313" key="2">
    <source>
        <dbReference type="Proteomes" id="UP001470023"/>
    </source>
</evidence>
<accession>A0ABV1UEB5</accession>
<dbReference type="Proteomes" id="UP001470023">
    <property type="component" value="Unassembled WGS sequence"/>
</dbReference>
<dbReference type="RefSeq" id="WP_352064883.1">
    <property type="nucleotide sequence ID" value="NZ_JBEPAZ010000035.1"/>
</dbReference>
<dbReference type="EMBL" id="JBEPAZ010000035">
    <property type="protein sequence ID" value="MER6431975.1"/>
    <property type="molecule type" value="Genomic_DNA"/>
</dbReference>